<dbReference type="PROSITE" id="PS51257">
    <property type="entry name" value="PROKAR_LIPOPROTEIN"/>
    <property type="match status" value="1"/>
</dbReference>
<proteinExistence type="predicted"/>
<feature type="signal peptide" evidence="2">
    <location>
        <begin position="1"/>
        <end position="27"/>
    </location>
</feature>
<accession>A0ABV3FNK7</accession>
<keyword evidence="4" id="KW-1185">Reference proteome</keyword>
<evidence type="ECO:0000256" key="1">
    <source>
        <dbReference type="SAM" id="MobiDB-lite"/>
    </source>
</evidence>
<evidence type="ECO:0000313" key="4">
    <source>
        <dbReference type="Proteomes" id="UP001551695"/>
    </source>
</evidence>
<feature type="region of interest" description="Disordered" evidence="1">
    <location>
        <begin position="310"/>
        <end position="331"/>
    </location>
</feature>
<evidence type="ECO:0000313" key="3">
    <source>
        <dbReference type="EMBL" id="MEV0706993.1"/>
    </source>
</evidence>
<keyword evidence="2" id="KW-0732">Signal</keyword>
<sequence>MRARHRVLLAVSLVSATLAGCSTEQQAQAPDAPSAAVATFGVRVPAVDQHKLQIADQVRALDPCGFFDGEEFAAYTRAASAGPARGLDDCAVGLTTAGRTRASGLATIALAGDAPAPDETETRPIAGETVIVARAAAEDTDCAFKVPLRLPNSQPSSHDGAATATPWARVEGAGFDDSELNCQVATDAATALVSALRENRAPRRADATVTTTLADRSPCELMPAVPTGYTISRFDVQTRPYTCSFRVDGSAAGRYGSTVTVDFLLRPAAEALEPAEGQLAVDVAGHAALREESPATGSCFVSLTAGPPLASVATPKPSTTTSGTTTGTTSSAATRGQVVIRLFAGSCAVADQLAPVAAEIFDANP</sequence>
<organism evidence="3 4">
    <name type="scientific">Nocardia aurea</name>
    <dbReference type="NCBI Taxonomy" id="2144174"/>
    <lineage>
        <taxon>Bacteria</taxon>
        <taxon>Bacillati</taxon>
        <taxon>Actinomycetota</taxon>
        <taxon>Actinomycetes</taxon>
        <taxon>Mycobacteriales</taxon>
        <taxon>Nocardiaceae</taxon>
        <taxon>Nocardia</taxon>
    </lineage>
</organism>
<feature type="compositionally biased region" description="Low complexity" evidence="1">
    <location>
        <begin position="318"/>
        <end position="331"/>
    </location>
</feature>
<evidence type="ECO:0000256" key="2">
    <source>
        <dbReference type="SAM" id="SignalP"/>
    </source>
</evidence>
<name>A0ABV3FNK7_9NOCA</name>
<evidence type="ECO:0008006" key="5">
    <source>
        <dbReference type="Google" id="ProtNLM"/>
    </source>
</evidence>
<protein>
    <recommendedName>
        <fullName evidence="5">DUF3558 domain-containing protein</fullName>
    </recommendedName>
</protein>
<comment type="caution">
    <text evidence="3">The sequence shown here is derived from an EMBL/GenBank/DDBJ whole genome shotgun (WGS) entry which is preliminary data.</text>
</comment>
<gene>
    <name evidence="3" type="ORF">AB0I48_05455</name>
</gene>
<feature type="chain" id="PRO_5045218740" description="DUF3558 domain-containing protein" evidence="2">
    <location>
        <begin position="28"/>
        <end position="365"/>
    </location>
</feature>
<dbReference type="Proteomes" id="UP001551695">
    <property type="component" value="Unassembled WGS sequence"/>
</dbReference>
<dbReference type="EMBL" id="JBFAKC010000002">
    <property type="protein sequence ID" value="MEV0706993.1"/>
    <property type="molecule type" value="Genomic_DNA"/>
</dbReference>
<dbReference type="RefSeq" id="WP_357780520.1">
    <property type="nucleotide sequence ID" value="NZ_JBFAKC010000002.1"/>
</dbReference>
<reference evidence="3 4" key="1">
    <citation type="submission" date="2024-06" db="EMBL/GenBank/DDBJ databases">
        <title>The Natural Products Discovery Center: Release of the First 8490 Sequenced Strains for Exploring Actinobacteria Biosynthetic Diversity.</title>
        <authorList>
            <person name="Kalkreuter E."/>
            <person name="Kautsar S.A."/>
            <person name="Yang D."/>
            <person name="Bader C.D."/>
            <person name="Teijaro C.N."/>
            <person name="Fluegel L."/>
            <person name="Davis C.M."/>
            <person name="Simpson J.R."/>
            <person name="Lauterbach L."/>
            <person name="Steele A.D."/>
            <person name="Gui C."/>
            <person name="Meng S."/>
            <person name="Li G."/>
            <person name="Viehrig K."/>
            <person name="Ye F."/>
            <person name="Su P."/>
            <person name="Kiefer A.F."/>
            <person name="Nichols A."/>
            <person name="Cepeda A.J."/>
            <person name="Yan W."/>
            <person name="Fan B."/>
            <person name="Jiang Y."/>
            <person name="Adhikari A."/>
            <person name="Zheng C.-J."/>
            <person name="Schuster L."/>
            <person name="Cowan T.M."/>
            <person name="Smanski M.J."/>
            <person name="Chevrette M.G."/>
            <person name="De Carvalho L.P.S."/>
            <person name="Shen B."/>
        </authorList>
    </citation>
    <scope>NUCLEOTIDE SEQUENCE [LARGE SCALE GENOMIC DNA]</scope>
    <source>
        <strain evidence="3 4">NPDC050403</strain>
    </source>
</reference>